<dbReference type="PANTHER" id="PTHR10869">
    <property type="entry name" value="PROLYL 4-HYDROXYLASE ALPHA SUBUNIT"/>
    <property type="match status" value="1"/>
</dbReference>
<dbReference type="AlphaFoldDB" id="A0A382CW70"/>
<keyword evidence="1" id="KW-0479">Metal-binding</keyword>
<sequence length="199" mass="22807">MNRYEISSAIAAPHFIGAWALEPTDICDDLINFFENHTAKQQQGKFSSGFDPLLKKSIDITIKPKDLELNGYDVFSSYMEKLLLCYQDYREQWPFLSKYLNQVHIGAFNLQRYHEGDHYNAIHSERMGLASSHKLFAWMTYLNDVEDGGETEFSHYGISVKPEKGKTLIWPAEWTQAHSGNSLNSGSKYIITGGMHFPE</sequence>
<organism evidence="4">
    <name type="scientific">marine metagenome</name>
    <dbReference type="NCBI Taxonomy" id="408172"/>
    <lineage>
        <taxon>unclassified sequences</taxon>
        <taxon>metagenomes</taxon>
        <taxon>ecological metagenomes</taxon>
    </lineage>
</organism>
<accession>A0A382CW70</accession>
<evidence type="ECO:0000313" key="4">
    <source>
        <dbReference type="EMBL" id="SVB29567.1"/>
    </source>
</evidence>
<reference evidence="4" key="1">
    <citation type="submission" date="2018-05" db="EMBL/GenBank/DDBJ databases">
        <authorList>
            <person name="Lanie J.A."/>
            <person name="Ng W.-L."/>
            <person name="Kazmierczak K.M."/>
            <person name="Andrzejewski T.M."/>
            <person name="Davidsen T.M."/>
            <person name="Wayne K.J."/>
            <person name="Tettelin H."/>
            <person name="Glass J.I."/>
            <person name="Rusch D."/>
            <person name="Podicherti R."/>
            <person name="Tsui H.-C.T."/>
            <person name="Winkler M.E."/>
        </authorList>
    </citation>
    <scope>NUCLEOTIDE SEQUENCE</scope>
</reference>
<gene>
    <name evidence="4" type="ORF">METZ01_LOCUS182421</name>
</gene>
<evidence type="ECO:0000256" key="2">
    <source>
        <dbReference type="ARBA" id="ARBA00023004"/>
    </source>
</evidence>
<dbReference type="EMBL" id="UINC01036106">
    <property type="protein sequence ID" value="SVB29567.1"/>
    <property type="molecule type" value="Genomic_DNA"/>
</dbReference>
<evidence type="ECO:0000259" key="3">
    <source>
        <dbReference type="Pfam" id="PF13640"/>
    </source>
</evidence>
<feature type="domain" description="Prolyl 4-hydroxylase alpha subunit Fe(2+) 2OG dioxygenase" evidence="3">
    <location>
        <begin position="109"/>
        <end position="193"/>
    </location>
</feature>
<protein>
    <recommendedName>
        <fullName evidence="3">Prolyl 4-hydroxylase alpha subunit Fe(2+) 2OG dioxygenase domain-containing protein</fullName>
    </recommendedName>
</protein>
<evidence type="ECO:0000256" key="1">
    <source>
        <dbReference type="ARBA" id="ARBA00022723"/>
    </source>
</evidence>
<dbReference type="Pfam" id="PF13640">
    <property type="entry name" value="2OG-FeII_Oxy_3"/>
    <property type="match status" value="1"/>
</dbReference>
<dbReference type="InterPro" id="IPR044862">
    <property type="entry name" value="Pro_4_hyd_alph_FE2OG_OXY"/>
</dbReference>
<dbReference type="GO" id="GO:0046872">
    <property type="term" value="F:metal ion binding"/>
    <property type="evidence" value="ECO:0007669"/>
    <property type="project" value="UniProtKB-KW"/>
</dbReference>
<proteinExistence type="predicted"/>
<dbReference type="PANTHER" id="PTHR10869:SF246">
    <property type="entry name" value="TRANSMEMBRANE PROLYL 4-HYDROXYLASE"/>
    <property type="match status" value="1"/>
</dbReference>
<keyword evidence="2" id="KW-0408">Iron</keyword>
<name>A0A382CW70_9ZZZZ</name>
<dbReference type="InterPro" id="IPR045054">
    <property type="entry name" value="P4HA-like"/>
</dbReference>
<dbReference type="Gene3D" id="2.60.120.620">
    <property type="entry name" value="q2cbj1_9rhob like domain"/>
    <property type="match status" value="1"/>
</dbReference>